<keyword evidence="3" id="KW-1185">Reference proteome</keyword>
<reference evidence="2" key="1">
    <citation type="journal article" date="2020" name="Stud. Mycol.">
        <title>101 Dothideomycetes genomes: a test case for predicting lifestyles and emergence of pathogens.</title>
        <authorList>
            <person name="Haridas S."/>
            <person name="Albert R."/>
            <person name="Binder M."/>
            <person name="Bloem J."/>
            <person name="Labutti K."/>
            <person name="Salamov A."/>
            <person name="Andreopoulos B."/>
            <person name="Baker S."/>
            <person name="Barry K."/>
            <person name="Bills G."/>
            <person name="Bluhm B."/>
            <person name="Cannon C."/>
            <person name="Castanera R."/>
            <person name="Culley D."/>
            <person name="Daum C."/>
            <person name="Ezra D."/>
            <person name="Gonzalez J."/>
            <person name="Henrissat B."/>
            <person name="Kuo A."/>
            <person name="Liang C."/>
            <person name="Lipzen A."/>
            <person name="Lutzoni F."/>
            <person name="Magnuson J."/>
            <person name="Mondo S."/>
            <person name="Nolan M."/>
            <person name="Ohm R."/>
            <person name="Pangilinan J."/>
            <person name="Park H.-J."/>
            <person name="Ramirez L."/>
            <person name="Alfaro M."/>
            <person name="Sun H."/>
            <person name="Tritt A."/>
            <person name="Yoshinaga Y."/>
            <person name="Zwiers L.-H."/>
            <person name="Turgeon B."/>
            <person name="Goodwin S."/>
            <person name="Spatafora J."/>
            <person name="Crous P."/>
            <person name="Grigoriev I."/>
        </authorList>
    </citation>
    <scope>NUCLEOTIDE SEQUENCE</scope>
    <source>
        <strain evidence="2">CBS 133067</strain>
    </source>
</reference>
<evidence type="ECO:0000256" key="1">
    <source>
        <dbReference type="SAM" id="SignalP"/>
    </source>
</evidence>
<organism evidence="2 3">
    <name type="scientific">Rhizodiscina lignyota</name>
    <dbReference type="NCBI Taxonomy" id="1504668"/>
    <lineage>
        <taxon>Eukaryota</taxon>
        <taxon>Fungi</taxon>
        <taxon>Dikarya</taxon>
        <taxon>Ascomycota</taxon>
        <taxon>Pezizomycotina</taxon>
        <taxon>Dothideomycetes</taxon>
        <taxon>Pleosporomycetidae</taxon>
        <taxon>Aulographales</taxon>
        <taxon>Rhizodiscinaceae</taxon>
        <taxon>Rhizodiscina</taxon>
    </lineage>
</organism>
<gene>
    <name evidence="2" type="ORF">NA57DRAFT_59214</name>
</gene>
<keyword evidence="1" id="KW-0732">Signal</keyword>
<dbReference type="AlphaFoldDB" id="A0A9P4I6P9"/>
<evidence type="ECO:0000313" key="2">
    <source>
        <dbReference type="EMBL" id="KAF2096156.1"/>
    </source>
</evidence>
<comment type="caution">
    <text evidence="2">The sequence shown here is derived from an EMBL/GenBank/DDBJ whole genome shotgun (WGS) entry which is preliminary data.</text>
</comment>
<protein>
    <submittedName>
        <fullName evidence="2">Uncharacterized protein</fullName>
    </submittedName>
</protein>
<evidence type="ECO:0000313" key="3">
    <source>
        <dbReference type="Proteomes" id="UP000799772"/>
    </source>
</evidence>
<name>A0A9P4I6P9_9PEZI</name>
<dbReference type="Proteomes" id="UP000799772">
    <property type="component" value="Unassembled WGS sequence"/>
</dbReference>
<accession>A0A9P4I6P9</accession>
<dbReference type="EMBL" id="ML978130">
    <property type="protein sequence ID" value="KAF2096156.1"/>
    <property type="molecule type" value="Genomic_DNA"/>
</dbReference>
<feature type="chain" id="PRO_5040357116" evidence="1">
    <location>
        <begin position="23"/>
        <end position="106"/>
    </location>
</feature>
<sequence>MKPTSILVIAATALLSAAPSLAQSPGDIIAGTCISHAGGVCGEQSGGCIVNGAPHCCSGRINVFPDEIDCDIIGDCSQEGIENGKCTFRQGFYGGGYATVFAFFKG</sequence>
<proteinExistence type="predicted"/>
<feature type="signal peptide" evidence="1">
    <location>
        <begin position="1"/>
        <end position="22"/>
    </location>
</feature>